<evidence type="ECO:0000313" key="2">
    <source>
        <dbReference type="EMBL" id="EIW51204.1"/>
    </source>
</evidence>
<organism evidence="2 3">
    <name type="scientific">Trametes versicolor (strain FP-101664)</name>
    <name type="common">White-rot fungus</name>
    <name type="synonym">Coriolus versicolor</name>
    <dbReference type="NCBI Taxonomy" id="717944"/>
    <lineage>
        <taxon>Eukaryota</taxon>
        <taxon>Fungi</taxon>
        <taxon>Dikarya</taxon>
        <taxon>Basidiomycota</taxon>
        <taxon>Agaricomycotina</taxon>
        <taxon>Agaricomycetes</taxon>
        <taxon>Polyporales</taxon>
        <taxon>Polyporaceae</taxon>
        <taxon>Trametes</taxon>
    </lineage>
</organism>
<sequence length="224" mass="25319">MPPVRGRLRIGETLGDTYESNHGRERGSFRDVLTTGLVEFTHDTSATMHWAATRFRDRVFVGHRAKLMGWPPGIEFANMSNLKDAPTAKIRTLLEFWENGWMYWAAATPGEVLAAQESVYNALPGALFPNPDAPVPRAQRSDVGAHRARPVTNPDNRWRVRFPDRHGAKSDRVVGDEWLLEEAGAGAVEDGPEEIEDTDEWEREAWRTRRLPSGELADDLIEEF</sequence>
<dbReference type="AlphaFoldDB" id="R7S8C5"/>
<reference evidence="3" key="1">
    <citation type="journal article" date="2012" name="Science">
        <title>The Paleozoic origin of enzymatic lignin decomposition reconstructed from 31 fungal genomes.</title>
        <authorList>
            <person name="Floudas D."/>
            <person name="Binder M."/>
            <person name="Riley R."/>
            <person name="Barry K."/>
            <person name="Blanchette R.A."/>
            <person name="Henrissat B."/>
            <person name="Martinez A.T."/>
            <person name="Otillar R."/>
            <person name="Spatafora J.W."/>
            <person name="Yadav J.S."/>
            <person name="Aerts A."/>
            <person name="Benoit I."/>
            <person name="Boyd A."/>
            <person name="Carlson A."/>
            <person name="Copeland A."/>
            <person name="Coutinho P.M."/>
            <person name="de Vries R.P."/>
            <person name="Ferreira P."/>
            <person name="Findley K."/>
            <person name="Foster B."/>
            <person name="Gaskell J."/>
            <person name="Glotzer D."/>
            <person name="Gorecki P."/>
            <person name="Heitman J."/>
            <person name="Hesse C."/>
            <person name="Hori C."/>
            <person name="Igarashi K."/>
            <person name="Jurgens J.A."/>
            <person name="Kallen N."/>
            <person name="Kersten P."/>
            <person name="Kohler A."/>
            <person name="Kuees U."/>
            <person name="Kumar T.K.A."/>
            <person name="Kuo A."/>
            <person name="LaButti K."/>
            <person name="Larrondo L.F."/>
            <person name="Lindquist E."/>
            <person name="Ling A."/>
            <person name="Lombard V."/>
            <person name="Lucas S."/>
            <person name="Lundell T."/>
            <person name="Martin R."/>
            <person name="McLaughlin D.J."/>
            <person name="Morgenstern I."/>
            <person name="Morin E."/>
            <person name="Murat C."/>
            <person name="Nagy L.G."/>
            <person name="Nolan M."/>
            <person name="Ohm R.A."/>
            <person name="Patyshakuliyeva A."/>
            <person name="Rokas A."/>
            <person name="Ruiz-Duenas F.J."/>
            <person name="Sabat G."/>
            <person name="Salamov A."/>
            <person name="Samejima M."/>
            <person name="Schmutz J."/>
            <person name="Slot J.C."/>
            <person name="St John F."/>
            <person name="Stenlid J."/>
            <person name="Sun H."/>
            <person name="Sun S."/>
            <person name="Syed K."/>
            <person name="Tsang A."/>
            <person name="Wiebenga A."/>
            <person name="Young D."/>
            <person name="Pisabarro A."/>
            <person name="Eastwood D.C."/>
            <person name="Martin F."/>
            <person name="Cullen D."/>
            <person name="Grigoriev I.V."/>
            <person name="Hibbett D.S."/>
        </authorList>
    </citation>
    <scope>NUCLEOTIDE SEQUENCE [LARGE SCALE GENOMIC DNA]</scope>
    <source>
        <strain evidence="3">FP-101664</strain>
    </source>
</reference>
<feature type="region of interest" description="Disordered" evidence="1">
    <location>
        <begin position="136"/>
        <end position="156"/>
    </location>
</feature>
<feature type="region of interest" description="Disordered" evidence="1">
    <location>
        <begin position="183"/>
        <end position="202"/>
    </location>
</feature>
<feature type="compositionally biased region" description="Acidic residues" evidence="1">
    <location>
        <begin position="190"/>
        <end position="202"/>
    </location>
</feature>
<dbReference type="GeneID" id="19417535"/>
<protein>
    <submittedName>
        <fullName evidence="2">Uncharacterized protein</fullName>
    </submittedName>
</protein>
<proteinExistence type="predicted"/>
<dbReference type="OrthoDB" id="2747875at2759"/>
<accession>R7S8C5</accession>
<dbReference type="RefSeq" id="XP_008045912.1">
    <property type="nucleotide sequence ID" value="XM_008047721.1"/>
</dbReference>
<dbReference type="EMBL" id="JH711955">
    <property type="protein sequence ID" value="EIW51204.1"/>
    <property type="molecule type" value="Genomic_DNA"/>
</dbReference>
<evidence type="ECO:0000256" key="1">
    <source>
        <dbReference type="SAM" id="MobiDB-lite"/>
    </source>
</evidence>
<evidence type="ECO:0000313" key="3">
    <source>
        <dbReference type="Proteomes" id="UP000054317"/>
    </source>
</evidence>
<keyword evidence="3" id="KW-1185">Reference proteome</keyword>
<dbReference type="Proteomes" id="UP000054317">
    <property type="component" value="Unassembled WGS sequence"/>
</dbReference>
<dbReference type="KEGG" id="tvs:TRAVEDRAFT_54784"/>
<name>R7S8C5_TRAVS</name>
<gene>
    <name evidence="2" type="ORF">TRAVEDRAFT_54784</name>
</gene>